<evidence type="ECO:0000256" key="11">
    <source>
        <dbReference type="RuleBase" id="RU363032"/>
    </source>
</evidence>
<sequence length="234" mass="25543">MSDHDWLAIFLTLKLAGLTTLILLVIATPLAWWMANTPWRGKPVIEALVALPLVLPPTVLGFYLLIAFAPSSPIAQFWLSLTGENLAFSFSALVIASVLYSLPFVVQPLQSGFQQVPKALLETAASLGAARLDRFISIVVPLCRSNFLVAITLGFAHTVGEFGVVLMIGGNIPGRTQVLSIALYDRVESLQYGAAHWLAGGLIAFSFIVLCWVYRLNRYRGLELGNRHLPKARA</sequence>
<dbReference type="InterPro" id="IPR000515">
    <property type="entry name" value="MetI-like"/>
</dbReference>
<evidence type="ECO:0000256" key="3">
    <source>
        <dbReference type="ARBA" id="ARBA00007069"/>
    </source>
</evidence>
<dbReference type="PANTHER" id="PTHR30183:SF8">
    <property type="entry name" value="MOLYBDENUM TRANSPORT SYSTEM PERMEASE"/>
    <property type="match status" value="1"/>
</dbReference>
<evidence type="ECO:0000256" key="5">
    <source>
        <dbReference type="ARBA" id="ARBA00022475"/>
    </source>
</evidence>
<feature type="transmembrane region" description="Helical" evidence="11">
    <location>
        <begin position="147"/>
        <end position="172"/>
    </location>
</feature>
<feature type="domain" description="ABC transmembrane type-1" evidence="13">
    <location>
        <begin position="9"/>
        <end position="215"/>
    </location>
</feature>
<dbReference type="Pfam" id="PF00528">
    <property type="entry name" value="BPD_transp_1"/>
    <property type="match status" value="1"/>
</dbReference>
<dbReference type="Proteomes" id="UP000074119">
    <property type="component" value="Chromosome"/>
</dbReference>
<dbReference type="GO" id="GO:0015098">
    <property type="term" value="F:molybdate ion transmembrane transporter activity"/>
    <property type="evidence" value="ECO:0007669"/>
    <property type="project" value="UniProtKB-UniRule"/>
</dbReference>
<evidence type="ECO:0000256" key="4">
    <source>
        <dbReference type="ARBA" id="ARBA00022448"/>
    </source>
</evidence>
<evidence type="ECO:0000256" key="10">
    <source>
        <dbReference type="ARBA" id="ARBA00023136"/>
    </source>
</evidence>
<dbReference type="CDD" id="cd06261">
    <property type="entry name" value="TM_PBP2"/>
    <property type="match status" value="1"/>
</dbReference>
<feature type="transmembrane region" description="Helical" evidence="11">
    <location>
        <begin position="6"/>
        <end position="32"/>
    </location>
</feature>
<dbReference type="InterPro" id="IPR011867">
    <property type="entry name" value="ModB_ABC"/>
</dbReference>
<accession>A0A127M2Z5</accession>
<evidence type="ECO:0000259" key="13">
    <source>
        <dbReference type="PROSITE" id="PS50928"/>
    </source>
</evidence>
<evidence type="ECO:0000313" key="15">
    <source>
        <dbReference type="Proteomes" id="UP000074119"/>
    </source>
</evidence>
<name>A0A127M2Z5_9GAMM</name>
<evidence type="ECO:0000256" key="6">
    <source>
        <dbReference type="ARBA" id="ARBA00022505"/>
    </source>
</evidence>
<evidence type="ECO:0000256" key="12">
    <source>
        <dbReference type="RuleBase" id="RU365097"/>
    </source>
</evidence>
<evidence type="ECO:0000256" key="9">
    <source>
        <dbReference type="ARBA" id="ARBA00022989"/>
    </source>
</evidence>
<keyword evidence="6 12" id="KW-0500">Molybdenum</keyword>
<comment type="similarity">
    <text evidence="3 12">Belongs to the binding-protein-dependent transport system permease family. CysTW subfamily.</text>
</comment>
<dbReference type="GO" id="GO:0005886">
    <property type="term" value="C:plasma membrane"/>
    <property type="evidence" value="ECO:0007669"/>
    <property type="project" value="UniProtKB-SubCell"/>
</dbReference>
<protein>
    <recommendedName>
        <fullName evidence="12">Molybdenum transport system permease</fullName>
    </recommendedName>
</protein>
<keyword evidence="5" id="KW-1003">Cell membrane</keyword>
<comment type="function">
    <text evidence="1 12">Part of the binding-protein-dependent transport system for molybdenum; probably responsible for the translocation of the substrate across the membrane.</text>
</comment>
<keyword evidence="9 11" id="KW-1133">Transmembrane helix</keyword>
<dbReference type="InterPro" id="IPR035906">
    <property type="entry name" value="MetI-like_sf"/>
</dbReference>
<dbReference type="KEGG" id="zal:AZF00_04410"/>
<dbReference type="AlphaFoldDB" id="A0A127M2Z5"/>
<feature type="transmembrane region" description="Helical" evidence="11">
    <location>
        <begin position="86"/>
        <end position="106"/>
    </location>
</feature>
<dbReference type="EMBL" id="CP014544">
    <property type="protein sequence ID" value="AMO67583.1"/>
    <property type="molecule type" value="Genomic_DNA"/>
</dbReference>
<evidence type="ECO:0000256" key="1">
    <source>
        <dbReference type="ARBA" id="ARBA00002949"/>
    </source>
</evidence>
<dbReference type="NCBIfam" id="TIGR02141">
    <property type="entry name" value="modB_ABC"/>
    <property type="match status" value="1"/>
</dbReference>
<dbReference type="FunFam" id="1.10.3720.10:FF:000054">
    <property type="entry name" value="Molybdenum transport system permease"/>
    <property type="match status" value="1"/>
</dbReference>
<keyword evidence="10 11" id="KW-0472">Membrane</keyword>
<keyword evidence="8 11" id="KW-0812">Transmembrane</keyword>
<dbReference type="PANTHER" id="PTHR30183">
    <property type="entry name" value="MOLYBDENUM TRANSPORT SYSTEM PERMEASE PROTEIN MODB"/>
    <property type="match status" value="1"/>
</dbReference>
<keyword evidence="7 12" id="KW-0997">Cell inner membrane</keyword>
<comment type="subcellular location">
    <subcellularLocation>
        <location evidence="2 12">Cell inner membrane</location>
        <topology evidence="2 12">Multi-pass membrane protein</topology>
    </subcellularLocation>
    <subcellularLocation>
        <location evidence="11">Cell membrane</location>
        <topology evidence="11">Multi-pass membrane protein</topology>
    </subcellularLocation>
</comment>
<dbReference type="RefSeq" id="WP_062383220.1">
    <property type="nucleotide sequence ID" value="NZ_CP014544.1"/>
</dbReference>
<dbReference type="Gene3D" id="1.10.3720.10">
    <property type="entry name" value="MetI-like"/>
    <property type="match status" value="1"/>
</dbReference>
<organism evidence="14 15">
    <name type="scientific">Zhongshania aliphaticivorans</name>
    <dbReference type="NCBI Taxonomy" id="1470434"/>
    <lineage>
        <taxon>Bacteria</taxon>
        <taxon>Pseudomonadati</taxon>
        <taxon>Pseudomonadota</taxon>
        <taxon>Gammaproteobacteria</taxon>
        <taxon>Cellvibrionales</taxon>
        <taxon>Spongiibacteraceae</taxon>
        <taxon>Zhongshania</taxon>
    </lineage>
</organism>
<gene>
    <name evidence="14" type="ORF">AZF00_04410</name>
</gene>
<evidence type="ECO:0000256" key="8">
    <source>
        <dbReference type="ARBA" id="ARBA00022692"/>
    </source>
</evidence>
<dbReference type="STRING" id="1470434.AZF00_04410"/>
<keyword evidence="4 11" id="KW-0813">Transport</keyword>
<proteinExistence type="inferred from homology"/>
<dbReference type="SUPFAM" id="SSF161098">
    <property type="entry name" value="MetI-like"/>
    <property type="match status" value="1"/>
</dbReference>
<reference evidence="14 15" key="1">
    <citation type="submission" date="2015-12" db="EMBL/GenBank/DDBJ databases">
        <authorList>
            <person name="Shamseldin A."/>
            <person name="Moawad H."/>
            <person name="Abd El-Rahim W.M."/>
            <person name="Sadowsky M.J."/>
        </authorList>
    </citation>
    <scope>NUCLEOTIDE SEQUENCE [LARGE SCALE GENOMIC DNA]</scope>
    <source>
        <strain evidence="14 15">SM2</strain>
    </source>
</reference>
<feature type="transmembrane region" description="Helical" evidence="11">
    <location>
        <begin position="192"/>
        <end position="214"/>
    </location>
</feature>
<feature type="transmembrane region" description="Helical" evidence="11">
    <location>
        <begin position="44"/>
        <end position="66"/>
    </location>
</feature>
<evidence type="ECO:0000256" key="2">
    <source>
        <dbReference type="ARBA" id="ARBA00004429"/>
    </source>
</evidence>
<dbReference type="PROSITE" id="PS50928">
    <property type="entry name" value="ABC_TM1"/>
    <property type="match status" value="1"/>
</dbReference>
<evidence type="ECO:0000256" key="7">
    <source>
        <dbReference type="ARBA" id="ARBA00022519"/>
    </source>
</evidence>
<evidence type="ECO:0000313" key="14">
    <source>
        <dbReference type="EMBL" id="AMO67583.1"/>
    </source>
</evidence>